<keyword evidence="2" id="KW-1185">Reference proteome</keyword>
<evidence type="ECO:0000313" key="2">
    <source>
        <dbReference type="Proteomes" id="UP000240586"/>
    </source>
</evidence>
<dbReference type="Proteomes" id="UP000240586">
    <property type="component" value="Segment"/>
</dbReference>
<dbReference type="EMBL" id="MF919542">
    <property type="protein sequence ID" value="ATS93088.1"/>
    <property type="molecule type" value="Genomic_DNA"/>
</dbReference>
<name>A0A2D2W4H6_9CAUD</name>
<evidence type="ECO:0000313" key="1">
    <source>
        <dbReference type="EMBL" id="ATS93088.1"/>
    </source>
</evidence>
<organism evidence="1 2">
    <name type="scientific">Gordonia phage Patio</name>
    <dbReference type="NCBI Taxonomy" id="2041515"/>
    <lineage>
        <taxon>Viruses</taxon>
        <taxon>Duplodnaviria</taxon>
        <taxon>Heunggongvirae</taxon>
        <taxon>Uroviricota</taxon>
        <taxon>Caudoviricetes</taxon>
        <taxon>Zierdtviridae</taxon>
        <taxon>Emilbogenvirinae</taxon>
        <taxon>Skysandvirus</taxon>
        <taxon>Skysandvirus patio</taxon>
    </lineage>
</organism>
<reference evidence="1 2" key="1">
    <citation type="submission" date="2017-09" db="EMBL/GenBank/DDBJ databases">
        <authorList>
            <person name="Choi Z."/>
            <person name="Grubb S."/>
            <person name="Kuchan S."/>
            <person name="Pennathur K."/>
            <person name="Roskowski K."/>
            <person name="Garlena R.A."/>
            <person name="Russell D.A."/>
            <person name="Pope W.H."/>
            <person name="Jacobs-Sera D."/>
            <person name="Hatfull G.F."/>
        </authorList>
    </citation>
    <scope>NUCLEOTIDE SEQUENCE [LARGE SCALE GENOMIC DNA]</scope>
</reference>
<gene>
    <name evidence="1" type="ORF">SEA_PATIO_6</name>
</gene>
<accession>A0A2D2W4H6</accession>
<protein>
    <submittedName>
        <fullName evidence="1">Uncharacterized protein</fullName>
    </submittedName>
</protein>
<proteinExistence type="predicted"/>
<sequence>MSYKTKMTFYCDAVDCKVNQTLVIGADGKVETGRGDRQPVWFFLTRNLGWGSSAKRGASQRPESILTFCPQHRR</sequence>